<evidence type="ECO:0000313" key="3">
    <source>
        <dbReference type="Proteomes" id="UP000488299"/>
    </source>
</evidence>
<evidence type="ECO:0000313" key="2">
    <source>
        <dbReference type="EMBL" id="KAB7729244.1"/>
    </source>
</evidence>
<dbReference type="Pfam" id="PF13488">
    <property type="entry name" value="Gly-zipper_Omp"/>
    <property type="match status" value="1"/>
</dbReference>
<reference evidence="2 3" key="1">
    <citation type="submission" date="2019-10" db="EMBL/GenBank/DDBJ databases">
        <title>Rudanella paleaurantiibacter sp. nov., isolated from sludge.</title>
        <authorList>
            <person name="Xu S.Q."/>
        </authorList>
    </citation>
    <scope>NUCLEOTIDE SEQUENCE [LARGE SCALE GENOMIC DNA]</scope>
    <source>
        <strain evidence="2 3">HX-22-17</strain>
    </source>
</reference>
<feature type="domain" description="Glycine zipper" evidence="1">
    <location>
        <begin position="57"/>
        <end position="102"/>
    </location>
</feature>
<dbReference type="AlphaFoldDB" id="A0A7J5TX78"/>
<accession>A0A7J5TX78</accession>
<sequence length="210" mass="21588">MNTRAMNNKQQKIDTGTTFRTISILALLAIVLFSSFAEAQVIQPLRSPRQWSPQAKGAVIGGAAGAAAGAIIHKRNRVVGGVVGGAVGAGAGYAIGKRIDNKRKAAAALAARRAEEERIAAARRADNESYGQANRVLLARGKKAPALATAAGVGAGAAVAGAAYAANGTTPATLAPAQPTYMTNMGYLLNPTFGDPTSAYPDSEVRRKSW</sequence>
<name>A0A7J5TX78_9BACT</name>
<keyword evidence="3" id="KW-1185">Reference proteome</keyword>
<gene>
    <name evidence="2" type="ORF">F5984_16555</name>
</gene>
<proteinExistence type="predicted"/>
<comment type="caution">
    <text evidence="2">The sequence shown here is derived from an EMBL/GenBank/DDBJ whole genome shotgun (WGS) entry which is preliminary data.</text>
</comment>
<dbReference type="Proteomes" id="UP000488299">
    <property type="component" value="Unassembled WGS sequence"/>
</dbReference>
<evidence type="ECO:0000259" key="1">
    <source>
        <dbReference type="Pfam" id="PF13488"/>
    </source>
</evidence>
<protein>
    <submittedName>
        <fullName evidence="2">Glycine zipper 2TM domain-containing protein</fullName>
    </submittedName>
</protein>
<dbReference type="InterPro" id="IPR039567">
    <property type="entry name" value="Gly-zipper"/>
</dbReference>
<organism evidence="2 3">
    <name type="scientific">Rudanella paleaurantiibacter</name>
    <dbReference type="NCBI Taxonomy" id="2614655"/>
    <lineage>
        <taxon>Bacteria</taxon>
        <taxon>Pseudomonadati</taxon>
        <taxon>Bacteroidota</taxon>
        <taxon>Cytophagia</taxon>
        <taxon>Cytophagales</taxon>
        <taxon>Cytophagaceae</taxon>
        <taxon>Rudanella</taxon>
    </lineage>
</organism>
<dbReference type="EMBL" id="WELI01000006">
    <property type="protein sequence ID" value="KAB7729244.1"/>
    <property type="molecule type" value="Genomic_DNA"/>
</dbReference>